<evidence type="ECO:0000313" key="1">
    <source>
        <dbReference type="EMBL" id="KAA6360566.1"/>
    </source>
</evidence>
<name>A0A5J4TQ27_9EUKA</name>
<gene>
    <name evidence="1" type="ORF">EZS28_043906</name>
</gene>
<protein>
    <submittedName>
        <fullName evidence="1">Uncharacterized protein</fullName>
    </submittedName>
</protein>
<accession>A0A5J4TQ27</accession>
<sequence>LTGSRIDAPFTRIRKASAYR</sequence>
<dbReference type="EMBL" id="SNRW01026763">
    <property type="protein sequence ID" value="KAA6360566.1"/>
    <property type="molecule type" value="Genomic_DNA"/>
</dbReference>
<organism evidence="1 2">
    <name type="scientific">Streblomastix strix</name>
    <dbReference type="NCBI Taxonomy" id="222440"/>
    <lineage>
        <taxon>Eukaryota</taxon>
        <taxon>Metamonada</taxon>
        <taxon>Preaxostyla</taxon>
        <taxon>Oxymonadida</taxon>
        <taxon>Streblomastigidae</taxon>
        <taxon>Streblomastix</taxon>
    </lineage>
</organism>
<proteinExistence type="predicted"/>
<dbReference type="Proteomes" id="UP000324800">
    <property type="component" value="Unassembled WGS sequence"/>
</dbReference>
<feature type="non-terminal residue" evidence="1">
    <location>
        <position position="1"/>
    </location>
</feature>
<comment type="caution">
    <text evidence="1">The sequence shown here is derived from an EMBL/GenBank/DDBJ whole genome shotgun (WGS) entry which is preliminary data.</text>
</comment>
<reference evidence="1 2" key="1">
    <citation type="submission" date="2019-03" db="EMBL/GenBank/DDBJ databases">
        <title>Single cell metagenomics reveals metabolic interactions within the superorganism composed of flagellate Streblomastix strix and complex community of Bacteroidetes bacteria on its surface.</title>
        <authorList>
            <person name="Treitli S.C."/>
            <person name="Kolisko M."/>
            <person name="Husnik F."/>
            <person name="Keeling P."/>
            <person name="Hampl V."/>
        </authorList>
    </citation>
    <scope>NUCLEOTIDE SEQUENCE [LARGE SCALE GENOMIC DNA]</scope>
    <source>
        <strain evidence="1">ST1C</strain>
    </source>
</reference>
<evidence type="ECO:0000313" key="2">
    <source>
        <dbReference type="Proteomes" id="UP000324800"/>
    </source>
</evidence>
<dbReference type="AlphaFoldDB" id="A0A5J4TQ27"/>